<organism evidence="3 4">
    <name type="scientific">Kutzneria chonburiensis</name>
    <dbReference type="NCBI Taxonomy" id="1483604"/>
    <lineage>
        <taxon>Bacteria</taxon>
        <taxon>Bacillati</taxon>
        <taxon>Actinomycetota</taxon>
        <taxon>Actinomycetes</taxon>
        <taxon>Pseudonocardiales</taxon>
        <taxon>Pseudonocardiaceae</taxon>
        <taxon>Kutzneria</taxon>
    </lineage>
</organism>
<evidence type="ECO:0000313" key="4">
    <source>
        <dbReference type="Proteomes" id="UP001589810"/>
    </source>
</evidence>
<feature type="chain" id="PRO_5046870059" evidence="1">
    <location>
        <begin position="24"/>
        <end position="214"/>
    </location>
</feature>
<evidence type="ECO:0000313" key="3">
    <source>
        <dbReference type="EMBL" id="MFC0540839.1"/>
    </source>
</evidence>
<dbReference type="InterPro" id="IPR013320">
    <property type="entry name" value="ConA-like_dom_sf"/>
</dbReference>
<evidence type="ECO:0000259" key="2">
    <source>
        <dbReference type="Pfam" id="PF08787"/>
    </source>
</evidence>
<sequence length="214" mass="23432">MRKFLAALAIAGAAVTGGPAALAAPQADPTAGLKQYSDDFSVQKPYNLATSDRFSTSAGPVYNAWIQQGDKAFKEGSPTGPRTEMRWHRTWSQIEHQFSADVLVDSGTDGACIMQVKGSTGGEAIYLNVHSNGNLYNSVIDKPIATGLWGKWFHLNADFNPANGNLRVWVNGQQVLSDHYDAPASKVWYFKNGVYNTRSAKSEAHFKNITFWTK</sequence>
<accession>A0ABV6MKY4</accession>
<keyword evidence="1" id="KW-0732">Signal</keyword>
<dbReference type="Proteomes" id="UP001589810">
    <property type="component" value="Unassembled WGS sequence"/>
</dbReference>
<protein>
    <submittedName>
        <fullName evidence="3">Polysaccharide lyase family 7 protein</fullName>
    </submittedName>
</protein>
<dbReference type="PANTHER" id="PTHR33681">
    <property type="entry name" value="BINDING PROTEIN, PUTATIVE, EXPRESSED-RELATED"/>
    <property type="match status" value="1"/>
</dbReference>
<feature type="signal peptide" evidence="1">
    <location>
        <begin position="1"/>
        <end position="23"/>
    </location>
</feature>
<dbReference type="Pfam" id="PF08787">
    <property type="entry name" value="Alginate_lyase2"/>
    <property type="match status" value="1"/>
</dbReference>
<gene>
    <name evidence="3" type="ORF">ACFFH7_05075</name>
</gene>
<dbReference type="EMBL" id="JBHLUD010000001">
    <property type="protein sequence ID" value="MFC0540839.1"/>
    <property type="molecule type" value="Genomic_DNA"/>
</dbReference>
<evidence type="ECO:0000256" key="1">
    <source>
        <dbReference type="SAM" id="SignalP"/>
    </source>
</evidence>
<dbReference type="SUPFAM" id="SSF49899">
    <property type="entry name" value="Concanavalin A-like lectins/glucanases"/>
    <property type="match status" value="1"/>
</dbReference>
<reference evidence="3 4" key="1">
    <citation type="submission" date="2024-09" db="EMBL/GenBank/DDBJ databases">
        <authorList>
            <person name="Sun Q."/>
            <person name="Mori K."/>
        </authorList>
    </citation>
    <scope>NUCLEOTIDE SEQUENCE [LARGE SCALE GENOMIC DNA]</scope>
    <source>
        <strain evidence="3 4">TBRC 1432</strain>
    </source>
</reference>
<dbReference type="Gene3D" id="2.60.120.200">
    <property type="match status" value="1"/>
</dbReference>
<dbReference type="RefSeq" id="WP_273939685.1">
    <property type="nucleotide sequence ID" value="NZ_CP097263.1"/>
</dbReference>
<keyword evidence="3" id="KW-0456">Lyase</keyword>
<keyword evidence="4" id="KW-1185">Reference proteome</keyword>
<name>A0ABV6MKY4_9PSEU</name>
<dbReference type="GO" id="GO:0016829">
    <property type="term" value="F:lyase activity"/>
    <property type="evidence" value="ECO:0007669"/>
    <property type="project" value="UniProtKB-KW"/>
</dbReference>
<dbReference type="InterPro" id="IPR014895">
    <property type="entry name" value="Alginate_lyase_2"/>
</dbReference>
<proteinExistence type="predicted"/>
<dbReference type="PANTHER" id="PTHR33681:SF4">
    <property type="entry name" value="OS12G0171100 PROTEIN"/>
    <property type="match status" value="1"/>
</dbReference>
<comment type="caution">
    <text evidence="3">The sequence shown here is derived from an EMBL/GenBank/DDBJ whole genome shotgun (WGS) entry which is preliminary data.</text>
</comment>
<feature type="domain" description="Alginate lyase 2" evidence="2">
    <location>
        <begin position="62"/>
        <end position="210"/>
    </location>
</feature>